<name>A0A8B8JP59_ABRPR</name>
<dbReference type="InterPro" id="IPR044174">
    <property type="entry name" value="BC10-like"/>
</dbReference>
<keyword evidence="6" id="KW-0732">Signal</keyword>
<dbReference type="GO" id="GO:0016757">
    <property type="term" value="F:glycosyltransferase activity"/>
    <property type="evidence" value="ECO:0007669"/>
    <property type="project" value="UniProtKB-KW"/>
</dbReference>
<dbReference type="Proteomes" id="UP000694853">
    <property type="component" value="Unplaced"/>
</dbReference>
<feature type="chain" id="PRO_5034085151" evidence="6">
    <location>
        <begin position="23"/>
        <end position="369"/>
    </location>
</feature>
<keyword evidence="5" id="KW-0325">Glycoprotein</keyword>
<evidence type="ECO:0000313" key="8">
    <source>
        <dbReference type="RefSeq" id="XP_027333247.1"/>
    </source>
</evidence>
<dbReference type="PANTHER" id="PTHR31042">
    <property type="entry name" value="CORE-2/I-BRANCHING BETA-1,6-N-ACETYLGLUCOSAMINYLTRANSFERASE FAMILY PROTEIN-RELATED"/>
    <property type="match status" value="1"/>
</dbReference>
<keyword evidence="4" id="KW-0472">Membrane</keyword>
<evidence type="ECO:0000256" key="2">
    <source>
        <dbReference type="ARBA" id="ARBA00022676"/>
    </source>
</evidence>
<protein>
    <submittedName>
        <fullName evidence="8">Glycosyltransferase BC10-like</fullName>
    </submittedName>
</protein>
<evidence type="ECO:0000313" key="7">
    <source>
        <dbReference type="Proteomes" id="UP000694853"/>
    </source>
</evidence>
<evidence type="ECO:0000256" key="4">
    <source>
        <dbReference type="ARBA" id="ARBA00023136"/>
    </source>
</evidence>
<dbReference type="PANTHER" id="PTHR31042:SF60">
    <property type="entry name" value="CORE-2_I-BRANCHING BETA-1,6-N-ACETYLGLUCOSAMINYLTRANSFERASE FAMILY PROTEIN"/>
    <property type="match status" value="1"/>
</dbReference>
<feature type="signal peptide" evidence="6">
    <location>
        <begin position="1"/>
        <end position="22"/>
    </location>
</feature>
<reference evidence="7" key="1">
    <citation type="journal article" date="2019" name="Toxins">
        <title>Detection of Abrin-Like and Prepropulchellin-Like Toxin Genes and Transcripts Using Whole Genome Sequencing and Full-Length Transcript Sequencing of Abrus precatorius.</title>
        <authorList>
            <person name="Hovde B.T."/>
            <person name="Daligault H.E."/>
            <person name="Hanschen E.R."/>
            <person name="Kunde Y.A."/>
            <person name="Johnson M.B."/>
            <person name="Starkenburg S.R."/>
            <person name="Johnson S.L."/>
        </authorList>
    </citation>
    <scope>NUCLEOTIDE SEQUENCE [LARGE SCALE GENOMIC DNA]</scope>
</reference>
<dbReference type="Pfam" id="PF02485">
    <property type="entry name" value="Branch"/>
    <property type="match status" value="1"/>
</dbReference>
<comment type="subcellular location">
    <subcellularLocation>
        <location evidence="1">Membrane</location>
        <topology evidence="1">Single-pass type II membrane protein</topology>
    </subcellularLocation>
</comment>
<evidence type="ECO:0000256" key="5">
    <source>
        <dbReference type="ARBA" id="ARBA00023180"/>
    </source>
</evidence>
<keyword evidence="7" id="KW-1185">Reference proteome</keyword>
<keyword evidence="3" id="KW-0808">Transferase</keyword>
<accession>A0A8B8JP59</accession>
<gene>
    <name evidence="8" type="primary">LOC113848069</name>
</gene>
<dbReference type="RefSeq" id="XP_027333247.1">
    <property type="nucleotide sequence ID" value="XM_027477446.1"/>
</dbReference>
<dbReference type="AlphaFoldDB" id="A0A8B8JP59"/>
<dbReference type="OrthoDB" id="191334at2759"/>
<evidence type="ECO:0000256" key="1">
    <source>
        <dbReference type="ARBA" id="ARBA00004606"/>
    </source>
</evidence>
<sequence>MLSPNPLSLLCALLLCLPLAIFFTTTTNTKHATTTNPTPIIFNRPMPNLKNKNISIPENPNNKSQPPLEDDDDELLFQVATHVKSKPIRPNKIAFMFLTTMPLPFAPLWEFYFNQTSNSLFNVYVHADPTLPYDKPFSGIFSNRIIVSKPTMRLSPTLAAAARRLLAHALIHDPSNSMFVLLSPSCIPLHSFNFTYHALLCPGKSFIEILAHEVGSYDRWAARGPHAMLPAVKLEEFRIGSQFWALTRQHAKLVASDRLLWPKFNVPCVRLDSCYPEENYFPTLLNMWDSEGCVHATLTHVNWTGRVDGHPRTYEPWEVGPNLIRRMRLDRPRYGNGNGRSDPFLFARKFAPDALEPLMRIANDVIFCD</sequence>
<dbReference type="KEGG" id="aprc:113848069"/>
<dbReference type="GeneID" id="113848069"/>
<dbReference type="GO" id="GO:0016020">
    <property type="term" value="C:membrane"/>
    <property type="evidence" value="ECO:0007669"/>
    <property type="project" value="UniProtKB-SubCell"/>
</dbReference>
<proteinExistence type="predicted"/>
<evidence type="ECO:0000256" key="6">
    <source>
        <dbReference type="SAM" id="SignalP"/>
    </source>
</evidence>
<keyword evidence="2" id="KW-0328">Glycosyltransferase</keyword>
<dbReference type="InterPro" id="IPR003406">
    <property type="entry name" value="Glyco_trans_14"/>
</dbReference>
<evidence type="ECO:0000256" key="3">
    <source>
        <dbReference type="ARBA" id="ARBA00022679"/>
    </source>
</evidence>
<reference evidence="8" key="2">
    <citation type="submission" date="2025-08" db="UniProtKB">
        <authorList>
            <consortium name="RefSeq"/>
        </authorList>
    </citation>
    <scope>IDENTIFICATION</scope>
    <source>
        <tissue evidence="8">Young leaves</tissue>
    </source>
</reference>
<organism evidence="7 8">
    <name type="scientific">Abrus precatorius</name>
    <name type="common">Indian licorice</name>
    <name type="synonym">Glycine abrus</name>
    <dbReference type="NCBI Taxonomy" id="3816"/>
    <lineage>
        <taxon>Eukaryota</taxon>
        <taxon>Viridiplantae</taxon>
        <taxon>Streptophyta</taxon>
        <taxon>Embryophyta</taxon>
        <taxon>Tracheophyta</taxon>
        <taxon>Spermatophyta</taxon>
        <taxon>Magnoliopsida</taxon>
        <taxon>eudicotyledons</taxon>
        <taxon>Gunneridae</taxon>
        <taxon>Pentapetalae</taxon>
        <taxon>rosids</taxon>
        <taxon>fabids</taxon>
        <taxon>Fabales</taxon>
        <taxon>Fabaceae</taxon>
        <taxon>Papilionoideae</taxon>
        <taxon>50 kb inversion clade</taxon>
        <taxon>NPAAA clade</taxon>
        <taxon>indigoferoid/millettioid clade</taxon>
        <taxon>Abreae</taxon>
        <taxon>Abrus</taxon>
    </lineage>
</organism>